<keyword evidence="3" id="KW-0804">Transcription</keyword>
<dbReference type="InterPro" id="IPR032687">
    <property type="entry name" value="AraC-type_N"/>
</dbReference>
<sequence>MINTALSFVEDMIPHPSGTGENASVLAAAACGVERFMQDRGGDIDRIAGRAGLSTRQFSLPTDALDLGAYCRLFHEAAAETQDGNIGLWFGQQFDPRHLGLIGYVALLSPTVSDALQNLAAHFMYHQARTETRFVQHGDLLRLEYAIRDPSILTRRHDAELTMGMFCNILRHALGPDWVPEEVQFEHPQPEQAEEHRQAFQADIRFQCPTNALVFRKTGMDRAMPDANSGMLDVIRSSLISLARSRPDLAAPDLPLKEQVVRHIRAALEGGHSELPDIATRMNLPHWTLQRRLAQRNLSYSVLLEETRYAEALRYLAMPEYDISAIARTLAYTETSAFSRAFRKWSGLSPRAWRQRNIPAFSA</sequence>
<dbReference type="GO" id="GO:0005829">
    <property type="term" value="C:cytosol"/>
    <property type="evidence" value="ECO:0007669"/>
    <property type="project" value="TreeGrafter"/>
</dbReference>
<dbReference type="AlphaFoldDB" id="A0A6V8IBY2"/>
<dbReference type="Pfam" id="PF12625">
    <property type="entry name" value="Arabinose_bd"/>
    <property type="match status" value="1"/>
</dbReference>
<reference evidence="5 6" key="1">
    <citation type="journal article" date="2020" name="Cell Rep.">
        <title>Local necrotic cells trigger systemic immune activation via gut microbiome dysbiosis in Drosophila.</title>
        <authorList>
            <person name="Kosakamoto H."/>
            <person name="Yamauchi T."/>
            <person name="Akuzawa-Tokita Y."/>
            <person name="Nishimura K."/>
            <person name="Soga T."/>
            <person name="Murakami T."/>
            <person name="Mori H."/>
            <person name="Yamamoto K."/>
            <person name="Miyazaki R."/>
            <person name="Koto A."/>
            <person name="Miura M."/>
            <person name="Obata F."/>
        </authorList>
    </citation>
    <scope>NUCLEOTIDE SEQUENCE [LARGE SCALE GENOMIC DNA]</scope>
    <source>
        <strain evidence="5 6">Ai</strain>
    </source>
</reference>
<evidence type="ECO:0000259" key="4">
    <source>
        <dbReference type="PROSITE" id="PS01124"/>
    </source>
</evidence>
<accession>A0A6V8IBY2</accession>
<evidence type="ECO:0000313" key="5">
    <source>
        <dbReference type="EMBL" id="GFE92845.1"/>
    </source>
</evidence>
<protein>
    <submittedName>
        <fullName evidence="5">AraC family transcriptional regulator</fullName>
    </submittedName>
</protein>
<dbReference type="Proteomes" id="UP000548726">
    <property type="component" value="Unassembled WGS sequence"/>
</dbReference>
<dbReference type="Pfam" id="PF12833">
    <property type="entry name" value="HTH_18"/>
    <property type="match status" value="1"/>
</dbReference>
<dbReference type="Gene3D" id="1.10.10.60">
    <property type="entry name" value="Homeodomain-like"/>
    <property type="match status" value="1"/>
</dbReference>
<gene>
    <name evidence="5" type="ORF">DmAi_09040</name>
</gene>
<name>A0A6V8IBY2_9PROT</name>
<keyword evidence="1" id="KW-0805">Transcription regulation</keyword>
<keyword evidence="6" id="KW-1185">Reference proteome</keyword>
<dbReference type="PANTHER" id="PTHR47894:SF4">
    <property type="entry name" value="HTH-TYPE TRANSCRIPTIONAL REGULATOR GADX"/>
    <property type="match status" value="1"/>
</dbReference>
<dbReference type="InterPro" id="IPR009057">
    <property type="entry name" value="Homeodomain-like_sf"/>
</dbReference>
<feature type="domain" description="HTH araC/xylS-type" evidence="4">
    <location>
        <begin position="258"/>
        <end position="356"/>
    </location>
</feature>
<dbReference type="GO" id="GO:0000976">
    <property type="term" value="F:transcription cis-regulatory region binding"/>
    <property type="evidence" value="ECO:0007669"/>
    <property type="project" value="TreeGrafter"/>
</dbReference>
<proteinExistence type="predicted"/>
<evidence type="ECO:0000313" key="6">
    <source>
        <dbReference type="Proteomes" id="UP000548726"/>
    </source>
</evidence>
<dbReference type="SUPFAM" id="SSF46689">
    <property type="entry name" value="Homeodomain-like"/>
    <property type="match status" value="1"/>
</dbReference>
<dbReference type="GO" id="GO:0003700">
    <property type="term" value="F:DNA-binding transcription factor activity"/>
    <property type="evidence" value="ECO:0007669"/>
    <property type="project" value="InterPro"/>
</dbReference>
<dbReference type="PROSITE" id="PS01124">
    <property type="entry name" value="HTH_ARAC_FAMILY_2"/>
    <property type="match status" value="1"/>
</dbReference>
<dbReference type="EMBL" id="BLJP01000002">
    <property type="protein sequence ID" value="GFE92845.1"/>
    <property type="molecule type" value="Genomic_DNA"/>
</dbReference>
<evidence type="ECO:0000256" key="3">
    <source>
        <dbReference type="ARBA" id="ARBA00023163"/>
    </source>
</evidence>
<evidence type="ECO:0000256" key="1">
    <source>
        <dbReference type="ARBA" id="ARBA00023015"/>
    </source>
</evidence>
<organism evidence="5 6">
    <name type="scientific">Acetobacter persici</name>
    <dbReference type="NCBI Taxonomy" id="1076596"/>
    <lineage>
        <taxon>Bacteria</taxon>
        <taxon>Pseudomonadati</taxon>
        <taxon>Pseudomonadota</taxon>
        <taxon>Alphaproteobacteria</taxon>
        <taxon>Acetobacterales</taxon>
        <taxon>Acetobacteraceae</taxon>
        <taxon>Acetobacter</taxon>
    </lineage>
</organism>
<keyword evidence="2" id="KW-0238">DNA-binding</keyword>
<dbReference type="PANTHER" id="PTHR47894">
    <property type="entry name" value="HTH-TYPE TRANSCRIPTIONAL REGULATOR GADX"/>
    <property type="match status" value="1"/>
</dbReference>
<dbReference type="InterPro" id="IPR018060">
    <property type="entry name" value="HTH_AraC"/>
</dbReference>
<evidence type="ECO:0000256" key="2">
    <source>
        <dbReference type="ARBA" id="ARBA00023125"/>
    </source>
</evidence>
<comment type="caution">
    <text evidence="5">The sequence shown here is derived from an EMBL/GenBank/DDBJ whole genome shotgun (WGS) entry which is preliminary data.</text>
</comment>
<dbReference type="SMART" id="SM00342">
    <property type="entry name" value="HTH_ARAC"/>
    <property type="match status" value="1"/>
</dbReference>